<keyword evidence="4" id="KW-1185">Reference proteome</keyword>
<dbReference type="Pfam" id="PF03125">
    <property type="entry name" value="Sre"/>
    <property type="match status" value="1"/>
</dbReference>
<evidence type="ECO:0000313" key="3">
    <source>
        <dbReference type="EMBL" id="GMT03586.1"/>
    </source>
</evidence>
<dbReference type="PANTHER" id="PTHR47521:SF7">
    <property type="entry name" value="SERPENTINE RECEPTOR CLASS EPSILON-6"/>
    <property type="match status" value="1"/>
</dbReference>
<dbReference type="GO" id="GO:0016020">
    <property type="term" value="C:membrane"/>
    <property type="evidence" value="ECO:0007669"/>
    <property type="project" value="InterPro"/>
</dbReference>
<comment type="similarity">
    <text evidence="1">Belongs to the nematode receptor-like protein sre family.</text>
</comment>
<feature type="transmembrane region" description="Helical" evidence="2">
    <location>
        <begin position="260"/>
        <end position="279"/>
    </location>
</feature>
<evidence type="ECO:0000256" key="1">
    <source>
        <dbReference type="ARBA" id="ARBA00006803"/>
    </source>
</evidence>
<feature type="transmembrane region" description="Helical" evidence="2">
    <location>
        <begin position="55"/>
        <end position="77"/>
    </location>
</feature>
<dbReference type="AlphaFoldDB" id="A0AAV5U9N0"/>
<evidence type="ECO:0000313" key="4">
    <source>
        <dbReference type="Proteomes" id="UP001432027"/>
    </source>
</evidence>
<reference evidence="3" key="1">
    <citation type="submission" date="2023-10" db="EMBL/GenBank/DDBJ databases">
        <title>Genome assembly of Pristionchus species.</title>
        <authorList>
            <person name="Yoshida K."/>
            <person name="Sommer R.J."/>
        </authorList>
    </citation>
    <scope>NUCLEOTIDE SEQUENCE</scope>
    <source>
        <strain evidence="3">RS0144</strain>
    </source>
</reference>
<accession>A0AAV5U9N0</accession>
<comment type="caution">
    <text evidence="3">The sequence shown here is derived from an EMBL/GenBank/DDBJ whole genome shotgun (WGS) entry which is preliminary data.</text>
</comment>
<evidence type="ECO:0000256" key="2">
    <source>
        <dbReference type="SAM" id="Phobius"/>
    </source>
</evidence>
<dbReference type="GO" id="GO:0007606">
    <property type="term" value="P:sensory perception of chemical stimulus"/>
    <property type="evidence" value="ECO:0007669"/>
    <property type="project" value="InterPro"/>
</dbReference>
<feature type="transmembrane region" description="Helical" evidence="2">
    <location>
        <begin position="89"/>
        <end position="112"/>
    </location>
</feature>
<feature type="transmembrane region" description="Helical" evidence="2">
    <location>
        <begin position="160"/>
        <end position="182"/>
    </location>
</feature>
<dbReference type="InterPro" id="IPR004151">
    <property type="entry name" value="7TM_GPCR_serpentine_rcpt_Sre"/>
</dbReference>
<dbReference type="EMBL" id="BTSX01000006">
    <property type="protein sequence ID" value="GMT03586.1"/>
    <property type="molecule type" value="Genomic_DNA"/>
</dbReference>
<keyword evidence="2" id="KW-0812">Transmembrane</keyword>
<dbReference type="PANTHER" id="PTHR47521">
    <property type="entry name" value="SERPENTINE RECEPTOR, CLASS E (EPSILON)-RELATED"/>
    <property type="match status" value="1"/>
</dbReference>
<proteinExistence type="inferred from homology"/>
<feature type="transmembrane region" description="Helical" evidence="2">
    <location>
        <begin position="222"/>
        <end position="240"/>
    </location>
</feature>
<name>A0AAV5U9N0_9BILA</name>
<organism evidence="3 4">
    <name type="scientific">Pristionchus entomophagus</name>
    <dbReference type="NCBI Taxonomy" id="358040"/>
    <lineage>
        <taxon>Eukaryota</taxon>
        <taxon>Metazoa</taxon>
        <taxon>Ecdysozoa</taxon>
        <taxon>Nematoda</taxon>
        <taxon>Chromadorea</taxon>
        <taxon>Rhabditida</taxon>
        <taxon>Rhabditina</taxon>
        <taxon>Diplogasteromorpha</taxon>
        <taxon>Diplogasteroidea</taxon>
        <taxon>Neodiplogasteridae</taxon>
        <taxon>Pristionchus</taxon>
    </lineage>
</organism>
<dbReference type="InterPro" id="IPR052860">
    <property type="entry name" value="NRL-GPCR1"/>
</dbReference>
<protein>
    <recommendedName>
        <fullName evidence="5">G protein-coupled receptor</fullName>
    </recommendedName>
</protein>
<dbReference type="Proteomes" id="UP001432027">
    <property type="component" value="Unassembled WGS sequence"/>
</dbReference>
<feature type="non-terminal residue" evidence="3">
    <location>
        <position position="322"/>
    </location>
</feature>
<gene>
    <name evidence="3" type="ORF">PENTCL1PPCAC_25760</name>
</gene>
<keyword evidence="2" id="KW-0472">Membrane</keyword>
<feature type="non-terminal residue" evidence="3">
    <location>
        <position position="1"/>
    </location>
</feature>
<feature type="transmembrane region" description="Helical" evidence="2">
    <location>
        <begin position="18"/>
        <end position="43"/>
    </location>
</feature>
<keyword evidence="2" id="KW-1133">Transmembrane helix</keyword>
<evidence type="ECO:0008006" key="5">
    <source>
        <dbReference type="Google" id="ProtNLM"/>
    </source>
</evidence>
<sequence>VNFIYRNDTDRFVPMFEIIYSIELVFIILALIVSFVVFYFGLLTPGIHRMIQLRVFFSILLADIYVSTRVIVMYHQYYGPSEYVESADLIFGSMVMETFISYMASLVFFLSLDRWVATKAWAWYESGAKTTILFFALQEILLYTIAISLAYLIVYDYISSMTSVYCFGVIILFGSTVFAFVFRHNLRVMREMKKGAVINKYSISRTFQIKENIDLLRTYTKVARPLVCVCIPPFAFYPVFYLVPANIGYDGLRFFSASMYHLWLSMASVVVIGCLPFYYPRLMQTIKSKSTRTISVPSMEFIEKNTLELGDAYFTLLTNDWK</sequence>
<feature type="transmembrane region" description="Helical" evidence="2">
    <location>
        <begin position="132"/>
        <end position="154"/>
    </location>
</feature>